<sequence length="76" mass="8931">MHTRLISKVSFPSTITTCNSDGTQKENNRKQFTINENGNLNTQNIMMFFSVSKEKRLSRPQMRTYLIMNFFSLEHP</sequence>
<dbReference type="EMBL" id="MNCJ02000323">
    <property type="protein sequence ID" value="KAF5795088.1"/>
    <property type="molecule type" value="Genomic_DNA"/>
</dbReference>
<accession>A0A9K3IDZ3</accession>
<proteinExistence type="predicted"/>
<gene>
    <name evidence="1" type="ORF">HanXRQr2_Chr08g0335631</name>
</gene>
<name>A0A9K3IDZ3_HELAN</name>
<dbReference type="Proteomes" id="UP000215914">
    <property type="component" value="Unassembled WGS sequence"/>
</dbReference>
<reference evidence="1" key="1">
    <citation type="journal article" date="2017" name="Nature">
        <title>The sunflower genome provides insights into oil metabolism, flowering and Asterid evolution.</title>
        <authorList>
            <person name="Badouin H."/>
            <person name="Gouzy J."/>
            <person name="Grassa C.J."/>
            <person name="Murat F."/>
            <person name="Staton S.E."/>
            <person name="Cottret L."/>
            <person name="Lelandais-Briere C."/>
            <person name="Owens G.L."/>
            <person name="Carrere S."/>
            <person name="Mayjonade B."/>
            <person name="Legrand L."/>
            <person name="Gill N."/>
            <person name="Kane N.C."/>
            <person name="Bowers J.E."/>
            <person name="Hubner S."/>
            <person name="Bellec A."/>
            <person name="Berard A."/>
            <person name="Berges H."/>
            <person name="Blanchet N."/>
            <person name="Boniface M.C."/>
            <person name="Brunel D."/>
            <person name="Catrice O."/>
            <person name="Chaidir N."/>
            <person name="Claudel C."/>
            <person name="Donnadieu C."/>
            <person name="Faraut T."/>
            <person name="Fievet G."/>
            <person name="Helmstetter N."/>
            <person name="King M."/>
            <person name="Knapp S.J."/>
            <person name="Lai Z."/>
            <person name="Le Paslier M.C."/>
            <person name="Lippi Y."/>
            <person name="Lorenzon L."/>
            <person name="Mandel J.R."/>
            <person name="Marage G."/>
            <person name="Marchand G."/>
            <person name="Marquand E."/>
            <person name="Bret-Mestries E."/>
            <person name="Morien E."/>
            <person name="Nambeesan S."/>
            <person name="Nguyen T."/>
            <person name="Pegot-Espagnet P."/>
            <person name="Pouilly N."/>
            <person name="Raftis F."/>
            <person name="Sallet E."/>
            <person name="Schiex T."/>
            <person name="Thomas J."/>
            <person name="Vandecasteele C."/>
            <person name="Vares D."/>
            <person name="Vear F."/>
            <person name="Vautrin S."/>
            <person name="Crespi M."/>
            <person name="Mangin B."/>
            <person name="Burke J.M."/>
            <person name="Salse J."/>
            <person name="Munos S."/>
            <person name="Vincourt P."/>
            <person name="Rieseberg L.H."/>
            <person name="Langlade N.B."/>
        </authorList>
    </citation>
    <scope>NUCLEOTIDE SEQUENCE</scope>
    <source>
        <tissue evidence="1">Leaves</tissue>
    </source>
</reference>
<dbReference type="Gramene" id="mRNA:HanXRQr2_Chr08g0335631">
    <property type="protein sequence ID" value="mRNA:HanXRQr2_Chr08g0335631"/>
    <property type="gene ID" value="HanXRQr2_Chr08g0335631"/>
</dbReference>
<organism evidence="1 2">
    <name type="scientific">Helianthus annuus</name>
    <name type="common">Common sunflower</name>
    <dbReference type="NCBI Taxonomy" id="4232"/>
    <lineage>
        <taxon>Eukaryota</taxon>
        <taxon>Viridiplantae</taxon>
        <taxon>Streptophyta</taxon>
        <taxon>Embryophyta</taxon>
        <taxon>Tracheophyta</taxon>
        <taxon>Spermatophyta</taxon>
        <taxon>Magnoliopsida</taxon>
        <taxon>eudicotyledons</taxon>
        <taxon>Gunneridae</taxon>
        <taxon>Pentapetalae</taxon>
        <taxon>asterids</taxon>
        <taxon>campanulids</taxon>
        <taxon>Asterales</taxon>
        <taxon>Asteraceae</taxon>
        <taxon>Asteroideae</taxon>
        <taxon>Heliantheae alliance</taxon>
        <taxon>Heliantheae</taxon>
        <taxon>Helianthus</taxon>
    </lineage>
</organism>
<dbReference type="AlphaFoldDB" id="A0A9K3IDZ3"/>
<reference evidence="1" key="2">
    <citation type="submission" date="2020-06" db="EMBL/GenBank/DDBJ databases">
        <title>Helianthus annuus Genome sequencing and assembly Release 2.</title>
        <authorList>
            <person name="Gouzy J."/>
            <person name="Langlade N."/>
            <person name="Munos S."/>
        </authorList>
    </citation>
    <scope>NUCLEOTIDE SEQUENCE</scope>
    <source>
        <tissue evidence="1">Leaves</tissue>
    </source>
</reference>
<protein>
    <submittedName>
        <fullName evidence="1">Uncharacterized protein</fullName>
    </submittedName>
</protein>
<evidence type="ECO:0000313" key="2">
    <source>
        <dbReference type="Proteomes" id="UP000215914"/>
    </source>
</evidence>
<keyword evidence="2" id="KW-1185">Reference proteome</keyword>
<comment type="caution">
    <text evidence="1">The sequence shown here is derived from an EMBL/GenBank/DDBJ whole genome shotgun (WGS) entry which is preliminary data.</text>
</comment>
<evidence type="ECO:0000313" key="1">
    <source>
        <dbReference type="EMBL" id="KAF5795088.1"/>
    </source>
</evidence>